<dbReference type="SUPFAM" id="SSF52833">
    <property type="entry name" value="Thioredoxin-like"/>
    <property type="match status" value="1"/>
</dbReference>
<keyword evidence="4" id="KW-1133">Transmembrane helix</keyword>
<sequence>MKKLLCTLNLSEQFLWEFPHFKGRWIHDKSQSLRFYCKSAFAQEFLQKDQKTFYLQKYDFMDRRGNLASRFSEFRTSFLIISYRWIKILSFWSFVLFCIFFSFSISAEIQWEKSVQTAFEKAKSSGKPIFIDVYADWCGYCKTLKKEIYPKKEVQLELSKFVALSLDGDKFPNLKRKYGIKGYPSILFLDRNGSLIDKITGMPDSKMILKSLKNAYVRRNLENEYLENLTKDPQGIQTNFQAGVYYFEAKEYSKAIQFFQKAIDSNDSKNAEKKHDALFNLGISYLEIGNFKLAVSTFNSYLSKYPNGDLVSVLFFRANAYEELNLKKEAKADYKKVLELTLDPEEKQDLQMRIDSLN</sequence>
<dbReference type="PROSITE" id="PS50005">
    <property type="entry name" value="TPR"/>
    <property type="match status" value="2"/>
</dbReference>
<dbReference type="InterPro" id="IPR013766">
    <property type="entry name" value="Thioredoxin_domain"/>
</dbReference>
<organism evidence="6 7">
    <name type="scientific">Leptospira kirschneri str. H1</name>
    <dbReference type="NCBI Taxonomy" id="1049966"/>
    <lineage>
        <taxon>Bacteria</taxon>
        <taxon>Pseudomonadati</taxon>
        <taxon>Spirochaetota</taxon>
        <taxon>Spirochaetia</taxon>
        <taxon>Leptospirales</taxon>
        <taxon>Leptospiraceae</taxon>
        <taxon>Leptospira</taxon>
    </lineage>
</organism>
<comment type="caution">
    <text evidence="6">The sequence shown here is derived from an EMBL/GenBank/DDBJ whole genome shotgun (WGS) entry which is preliminary data.</text>
</comment>
<dbReference type="AlphaFoldDB" id="A0A0E2BIL3"/>
<name>A0A0E2BIL3_9LEPT</name>
<evidence type="ECO:0000313" key="7">
    <source>
        <dbReference type="Proteomes" id="UP000006253"/>
    </source>
</evidence>
<evidence type="ECO:0000256" key="2">
    <source>
        <dbReference type="ARBA" id="ARBA00023284"/>
    </source>
</evidence>
<keyword evidence="4" id="KW-0472">Membrane</keyword>
<reference evidence="6 7" key="1">
    <citation type="submission" date="2012-10" db="EMBL/GenBank/DDBJ databases">
        <authorList>
            <person name="Harkins D.M."/>
            <person name="Durkin A.S."/>
            <person name="Brinkac L.M."/>
            <person name="Selengut J.D."/>
            <person name="Sanka R."/>
            <person name="DePew J."/>
            <person name="Purushe J."/>
            <person name="Peacock S.J."/>
            <person name="Thaipadungpanit J."/>
            <person name="Wuthiekanun V.W."/>
            <person name="Day N.P."/>
            <person name="Vinetz J.M."/>
            <person name="Sutton G.G."/>
            <person name="Nelson W.C."/>
            <person name="Fouts D.E."/>
        </authorList>
    </citation>
    <scope>NUCLEOTIDE SEQUENCE [LARGE SCALE GENOMIC DNA]</scope>
    <source>
        <strain evidence="6 7">H1</strain>
    </source>
</reference>
<gene>
    <name evidence="6" type="ORF">LEP1GSC081_4316</name>
</gene>
<feature type="transmembrane region" description="Helical" evidence="4">
    <location>
        <begin position="85"/>
        <end position="105"/>
    </location>
</feature>
<dbReference type="Pfam" id="PF13181">
    <property type="entry name" value="TPR_8"/>
    <property type="match status" value="2"/>
</dbReference>
<keyword evidence="2" id="KW-0676">Redox-active center</keyword>
<dbReference type="Proteomes" id="UP000006253">
    <property type="component" value="Unassembled WGS sequence"/>
</dbReference>
<evidence type="ECO:0000256" key="3">
    <source>
        <dbReference type="PROSITE-ProRule" id="PRU00339"/>
    </source>
</evidence>
<dbReference type="Pfam" id="PF13174">
    <property type="entry name" value="TPR_6"/>
    <property type="match status" value="1"/>
</dbReference>
<evidence type="ECO:0000256" key="4">
    <source>
        <dbReference type="SAM" id="Phobius"/>
    </source>
</evidence>
<keyword evidence="1" id="KW-0732">Signal</keyword>
<protein>
    <submittedName>
        <fullName evidence="6">PF03190 family protein</fullName>
    </submittedName>
</protein>
<feature type="repeat" description="TPR" evidence="3">
    <location>
        <begin position="236"/>
        <end position="269"/>
    </location>
</feature>
<dbReference type="SUPFAM" id="SSF48452">
    <property type="entry name" value="TPR-like"/>
    <property type="match status" value="1"/>
</dbReference>
<proteinExistence type="predicted"/>
<evidence type="ECO:0000259" key="5">
    <source>
        <dbReference type="PROSITE" id="PS51352"/>
    </source>
</evidence>
<dbReference type="PROSITE" id="PS51352">
    <property type="entry name" value="THIOREDOXIN_2"/>
    <property type="match status" value="1"/>
</dbReference>
<dbReference type="InterPro" id="IPR011990">
    <property type="entry name" value="TPR-like_helical_dom_sf"/>
</dbReference>
<dbReference type="PANTHER" id="PTHR15337:SF11">
    <property type="entry name" value="THIOREDOXIN DOMAIN-CONTAINING PROTEIN"/>
    <property type="match status" value="1"/>
</dbReference>
<evidence type="ECO:0000313" key="6">
    <source>
        <dbReference type="EMBL" id="EKO17123.1"/>
    </source>
</evidence>
<dbReference type="InterPro" id="IPR036249">
    <property type="entry name" value="Thioredoxin-like_sf"/>
</dbReference>
<keyword evidence="3" id="KW-0802">TPR repeat</keyword>
<evidence type="ECO:0000256" key="1">
    <source>
        <dbReference type="ARBA" id="ARBA00022729"/>
    </source>
</evidence>
<dbReference type="GO" id="GO:0006950">
    <property type="term" value="P:response to stress"/>
    <property type="evidence" value="ECO:0007669"/>
    <property type="project" value="UniProtKB-ARBA"/>
</dbReference>
<dbReference type="Gene3D" id="1.25.40.10">
    <property type="entry name" value="Tetratricopeptide repeat domain"/>
    <property type="match status" value="1"/>
</dbReference>
<dbReference type="Gene3D" id="3.40.30.10">
    <property type="entry name" value="Glutaredoxin"/>
    <property type="match status" value="1"/>
</dbReference>
<dbReference type="SMART" id="SM00028">
    <property type="entry name" value="TPR"/>
    <property type="match status" value="3"/>
</dbReference>
<feature type="domain" description="Thioredoxin" evidence="5">
    <location>
        <begin position="94"/>
        <end position="217"/>
    </location>
</feature>
<dbReference type="EMBL" id="AHMY02000013">
    <property type="protein sequence ID" value="EKO17123.1"/>
    <property type="molecule type" value="Genomic_DNA"/>
</dbReference>
<dbReference type="Pfam" id="PF13899">
    <property type="entry name" value="Thioredoxin_7"/>
    <property type="match status" value="1"/>
</dbReference>
<dbReference type="CDD" id="cd02947">
    <property type="entry name" value="TRX_family"/>
    <property type="match status" value="1"/>
</dbReference>
<dbReference type="InterPro" id="IPR019734">
    <property type="entry name" value="TPR_rpt"/>
</dbReference>
<accession>A0A0E2BIL3</accession>
<dbReference type="RefSeq" id="WP_004764468.1">
    <property type="nucleotide sequence ID" value="NZ_AHMY02000013.1"/>
</dbReference>
<dbReference type="InterPro" id="IPR017937">
    <property type="entry name" value="Thioredoxin_CS"/>
</dbReference>
<dbReference type="PROSITE" id="PS00194">
    <property type="entry name" value="THIOREDOXIN_1"/>
    <property type="match status" value="1"/>
</dbReference>
<feature type="repeat" description="TPR" evidence="3">
    <location>
        <begin position="275"/>
        <end position="308"/>
    </location>
</feature>
<dbReference type="InterPro" id="IPR051099">
    <property type="entry name" value="AGR/TXD"/>
</dbReference>
<dbReference type="PANTHER" id="PTHR15337">
    <property type="entry name" value="ANTERIOR GRADIENT PROTEIN-RELATED"/>
    <property type="match status" value="1"/>
</dbReference>
<keyword evidence="4" id="KW-0812">Transmembrane</keyword>